<evidence type="ECO:0000313" key="1">
    <source>
        <dbReference type="EMBL" id="RRJ32831.1"/>
    </source>
</evidence>
<dbReference type="SUPFAM" id="SSF55961">
    <property type="entry name" value="Bet v1-like"/>
    <property type="match status" value="1"/>
</dbReference>
<dbReference type="EMBL" id="RRCH01000006">
    <property type="protein sequence ID" value="RRJ32831.1"/>
    <property type="molecule type" value="Genomic_DNA"/>
</dbReference>
<dbReference type="OrthoDB" id="167073at2157"/>
<dbReference type="Gene3D" id="3.30.530.20">
    <property type="match status" value="1"/>
</dbReference>
<keyword evidence="2" id="KW-1185">Reference proteome</keyword>
<protein>
    <submittedName>
        <fullName evidence="1">SRPBCC family protein</fullName>
    </submittedName>
</protein>
<dbReference type="Proteomes" id="UP000282322">
    <property type="component" value="Unassembled WGS sequence"/>
</dbReference>
<reference evidence="1 2" key="1">
    <citation type="submission" date="2018-11" db="EMBL/GenBank/DDBJ databases">
        <title>Taxonoimc description of Halomarina strain SPP-AMP-1.</title>
        <authorList>
            <person name="Pal Y."/>
            <person name="Srinivasana K."/>
            <person name="Verma A."/>
            <person name="Kumar P."/>
        </authorList>
    </citation>
    <scope>NUCLEOTIDE SEQUENCE [LARGE SCALE GENOMIC DNA]</scope>
    <source>
        <strain evidence="1 2">SPP-AMP-1</strain>
    </source>
</reference>
<name>A0A3P3RHB8_9EURY</name>
<organism evidence="1 2">
    <name type="scientific">Halocatena pleomorpha</name>
    <dbReference type="NCBI Taxonomy" id="1785090"/>
    <lineage>
        <taxon>Archaea</taxon>
        <taxon>Methanobacteriati</taxon>
        <taxon>Methanobacteriota</taxon>
        <taxon>Stenosarchaea group</taxon>
        <taxon>Halobacteria</taxon>
        <taxon>Halobacteriales</taxon>
        <taxon>Natronomonadaceae</taxon>
        <taxon>Halocatena</taxon>
    </lineage>
</organism>
<dbReference type="InterPro" id="IPR023393">
    <property type="entry name" value="START-like_dom_sf"/>
</dbReference>
<accession>A0A3P3RHB8</accession>
<dbReference type="InterPro" id="IPR019587">
    <property type="entry name" value="Polyketide_cyclase/dehydratase"/>
</dbReference>
<dbReference type="AlphaFoldDB" id="A0A3P3RHB8"/>
<gene>
    <name evidence="1" type="ORF">EIK79_04010</name>
</gene>
<proteinExistence type="predicted"/>
<comment type="caution">
    <text evidence="1">The sequence shown here is derived from an EMBL/GenBank/DDBJ whole genome shotgun (WGS) entry which is preliminary data.</text>
</comment>
<dbReference type="Pfam" id="PF10604">
    <property type="entry name" value="Polyketide_cyc2"/>
    <property type="match status" value="1"/>
</dbReference>
<dbReference type="RefSeq" id="WP_124953859.1">
    <property type="nucleotide sequence ID" value="NZ_RRCH01000006.1"/>
</dbReference>
<dbReference type="CDD" id="cd07812">
    <property type="entry name" value="SRPBCC"/>
    <property type="match status" value="1"/>
</dbReference>
<sequence length="176" mass="20117">MDAVEASTVVYLPPEEVYEFLVDFPRYANYSEHITEVRQYGDGKTGTTYDLVFSWWKLSYTARSEVTTLDSPTRIDWELTKDVDAHGYWRVEHIPEQAPDDEPDASEVRLRVEFNPHSANKDAIDLPALVSLDWVIEKVTPKIEGEARTIVRRIVADLEGEERPVEVDIHAAPDSV</sequence>
<evidence type="ECO:0000313" key="2">
    <source>
        <dbReference type="Proteomes" id="UP000282322"/>
    </source>
</evidence>